<evidence type="ECO:0000313" key="2">
    <source>
        <dbReference type="EMBL" id="EPX75219.1"/>
    </source>
</evidence>
<accession>S9RMP1</accession>
<dbReference type="GeneID" id="25033426"/>
<dbReference type="AlphaFoldDB" id="S9RMP1"/>
<reference evidence="2 3" key="1">
    <citation type="journal article" date="2011" name="Science">
        <title>Comparative functional genomics of the fission yeasts.</title>
        <authorList>
            <person name="Rhind N."/>
            <person name="Chen Z."/>
            <person name="Yassour M."/>
            <person name="Thompson D.A."/>
            <person name="Haas B.J."/>
            <person name="Habib N."/>
            <person name="Wapinski I."/>
            <person name="Roy S."/>
            <person name="Lin M.F."/>
            <person name="Heiman D.I."/>
            <person name="Young S.K."/>
            <person name="Furuya K."/>
            <person name="Guo Y."/>
            <person name="Pidoux A."/>
            <person name="Chen H.M."/>
            <person name="Robbertse B."/>
            <person name="Goldberg J.M."/>
            <person name="Aoki K."/>
            <person name="Bayne E.H."/>
            <person name="Berlin A.M."/>
            <person name="Desjardins C.A."/>
            <person name="Dobbs E."/>
            <person name="Dukaj L."/>
            <person name="Fan L."/>
            <person name="FitzGerald M.G."/>
            <person name="French C."/>
            <person name="Gujja S."/>
            <person name="Hansen K."/>
            <person name="Keifenheim D."/>
            <person name="Levin J.Z."/>
            <person name="Mosher R.A."/>
            <person name="Mueller C.A."/>
            <person name="Pfiffner J."/>
            <person name="Priest M."/>
            <person name="Russ C."/>
            <person name="Smialowska A."/>
            <person name="Swoboda P."/>
            <person name="Sykes S.M."/>
            <person name="Vaughn M."/>
            <person name="Vengrova S."/>
            <person name="Yoder R."/>
            <person name="Zeng Q."/>
            <person name="Allshire R."/>
            <person name="Baulcombe D."/>
            <person name="Birren B.W."/>
            <person name="Brown W."/>
            <person name="Ekwall K."/>
            <person name="Kellis M."/>
            <person name="Leatherwood J."/>
            <person name="Levin H."/>
            <person name="Margalit H."/>
            <person name="Martienssen R."/>
            <person name="Nieduszynski C.A."/>
            <person name="Spatafora J.W."/>
            <person name="Friedman N."/>
            <person name="Dalgaard J.Z."/>
            <person name="Baumann P."/>
            <person name="Niki H."/>
            <person name="Regev A."/>
            <person name="Nusbaum C."/>
        </authorList>
    </citation>
    <scope>NUCLEOTIDE SEQUENCE [LARGE SCALE GENOMIC DNA]</scope>
    <source>
        <strain evidence="3">yFS286</strain>
    </source>
</reference>
<dbReference type="HOGENOM" id="CLU_2905452_0_0_1"/>
<dbReference type="RefSeq" id="XP_013017664.1">
    <property type="nucleotide sequence ID" value="XM_013162210.1"/>
</dbReference>
<dbReference type="OMA" id="HIAHFHT"/>
<dbReference type="Pfam" id="PF25809">
    <property type="entry name" value="STEEP1"/>
    <property type="match status" value="1"/>
</dbReference>
<evidence type="ECO:0000313" key="3">
    <source>
        <dbReference type="Proteomes" id="UP000016088"/>
    </source>
</evidence>
<feature type="domain" description="STEEP1" evidence="1">
    <location>
        <begin position="9"/>
        <end position="57"/>
    </location>
</feature>
<dbReference type="Proteomes" id="UP000016088">
    <property type="component" value="Unassembled WGS sequence"/>
</dbReference>
<gene>
    <name evidence="2" type="ORF">SOCG_04464</name>
</gene>
<protein>
    <recommendedName>
        <fullName evidence="1">STEEP1 domain-containing protein</fullName>
    </recommendedName>
</protein>
<keyword evidence="3" id="KW-1185">Reference proteome</keyword>
<evidence type="ECO:0000259" key="1">
    <source>
        <dbReference type="Pfam" id="PF25809"/>
    </source>
</evidence>
<organism evidence="2 3">
    <name type="scientific">Schizosaccharomyces octosporus (strain yFS286)</name>
    <name type="common">Fission yeast</name>
    <name type="synonym">Octosporomyces octosporus</name>
    <dbReference type="NCBI Taxonomy" id="483514"/>
    <lineage>
        <taxon>Eukaryota</taxon>
        <taxon>Fungi</taxon>
        <taxon>Dikarya</taxon>
        <taxon>Ascomycota</taxon>
        <taxon>Taphrinomycotina</taxon>
        <taxon>Schizosaccharomycetes</taxon>
        <taxon>Schizosaccharomycetales</taxon>
        <taxon>Schizosaccharomycetaceae</taxon>
        <taxon>Schizosaccharomyces</taxon>
    </lineage>
</organism>
<dbReference type="EMBL" id="KE503206">
    <property type="protein sequence ID" value="EPX75219.1"/>
    <property type="molecule type" value="Genomic_DNA"/>
</dbReference>
<name>S9RMP1_SCHOY</name>
<proteinExistence type="predicted"/>
<dbReference type="VEuPathDB" id="FungiDB:SOCG_04464"/>
<dbReference type="OrthoDB" id="5334109at2759"/>
<sequence>MTDPSTPKRGYSYFCPCEQLFLTLMVPLTTLPERQLDHALVVDESLPHIAHFHTGNRYFIIR</sequence>
<dbReference type="InterPro" id="IPR057965">
    <property type="entry name" value="STEEP1_dom"/>
</dbReference>